<keyword evidence="2 5" id="KW-0238">DNA-binding</keyword>
<dbReference type="SUPFAM" id="SSF46689">
    <property type="entry name" value="Homeodomain-like"/>
    <property type="match status" value="1"/>
</dbReference>
<reference evidence="5 6" key="1">
    <citation type="submission" date="2018-03" db="EMBL/GenBank/DDBJ databases">
        <title>Genomic Encyclopedia of Archaeal and Bacterial Type Strains, Phase II (KMG-II): from individual species to whole genera.</title>
        <authorList>
            <person name="Goeker M."/>
        </authorList>
    </citation>
    <scope>NUCLEOTIDE SEQUENCE [LARGE SCALE GENOMIC DNA]</scope>
    <source>
        <strain evidence="5 6">DSM 24859</strain>
    </source>
</reference>
<dbReference type="EMBL" id="PYAW01000006">
    <property type="protein sequence ID" value="PSL44343.1"/>
    <property type="molecule type" value="Genomic_DNA"/>
</dbReference>
<proteinExistence type="predicted"/>
<keyword evidence="6" id="KW-1185">Reference proteome</keyword>
<feature type="domain" description="HTH araC/xylS-type" evidence="4">
    <location>
        <begin position="198"/>
        <end position="296"/>
    </location>
</feature>
<evidence type="ECO:0000313" key="5">
    <source>
        <dbReference type="EMBL" id="PSL44343.1"/>
    </source>
</evidence>
<dbReference type="OrthoDB" id="1096411at2"/>
<gene>
    <name evidence="5" type="ORF">CLV51_106209</name>
</gene>
<evidence type="ECO:0000256" key="1">
    <source>
        <dbReference type="ARBA" id="ARBA00023015"/>
    </source>
</evidence>
<protein>
    <submittedName>
        <fullName evidence="5">AraC-like DNA-binding protein</fullName>
    </submittedName>
</protein>
<dbReference type="Pfam" id="PF12833">
    <property type="entry name" value="HTH_18"/>
    <property type="match status" value="1"/>
</dbReference>
<dbReference type="GO" id="GO:0003700">
    <property type="term" value="F:DNA-binding transcription factor activity"/>
    <property type="evidence" value="ECO:0007669"/>
    <property type="project" value="InterPro"/>
</dbReference>
<evidence type="ECO:0000259" key="4">
    <source>
        <dbReference type="PROSITE" id="PS01124"/>
    </source>
</evidence>
<dbReference type="PANTHER" id="PTHR43280">
    <property type="entry name" value="ARAC-FAMILY TRANSCRIPTIONAL REGULATOR"/>
    <property type="match status" value="1"/>
</dbReference>
<dbReference type="InterPro" id="IPR009057">
    <property type="entry name" value="Homeodomain-like_sf"/>
</dbReference>
<dbReference type="Gene3D" id="1.10.10.60">
    <property type="entry name" value="Homeodomain-like"/>
    <property type="match status" value="1"/>
</dbReference>
<evidence type="ECO:0000313" key="6">
    <source>
        <dbReference type="Proteomes" id="UP000240971"/>
    </source>
</evidence>
<keyword evidence="1" id="KW-0805">Transcription regulation</keyword>
<dbReference type="AlphaFoldDB" id="A0A2P8HDQ0"/>
<dbReference type="InterPro" id="IPR018060">
    <property type="entry name" value="HTH_AraC"/>
</dbReference>
<dbReference type="GO" id="GO:0043565">
    <property type="term" value="F:sequence-specific DNA binding"/>
    <property type="evidence" value="ECO:0007669"/>
    <property type="project" value="InterPro"/>
</dbReference>
<dbReference type="RefSeq" id="WP_106530622.1">
    <property type="nucleotide sequence ID" value="NZ_PYAW01000006.1"/>
</dbReference>
<dbReference type="Proteomes" id="UP000240971">
    <property type="component" value="Unassembled WGS sequence"/>
</dbReference>
<evidence type="ECO:0000256" key="2">
    <source>
        <dbReference type="ARBA" id="ARBA00023125"/>
    </source>
</evidence>
<accession>A0A2P8HDQ0</accession>
<evidence type="ECO:0000256" key="3">
    <source>
        <dbReference type="ARBA" id="ARBA00023163"/>
    </source>
</evidence>
<sequence length="301" mass="34621">MPADRHTKRTISSPIHYMQLLDENIPGIRIATMQSLMEENRALLDNPIRTNAFHIFWFKTGGHRLQINFSAVDIVADTILFVRKDSIHLLGSDNNYEGLSISFTENFFCQTITDQYFLQDNALFSNHAALTGIQPGERLDTFIGILTTMQEEIDGPPDKFTTDILRNLLRYFLMLATREKGTVHLYRDSLNRDAVYTQQYISMLQNEFSHQKKVAAYASMLHISEKRLHLATTSILGKAPKQLIDEKVIQEAKRQIAHSSQLIKEIGYELGFQQPSNFIKYFIKHTGLSPTDFRKKVTTDF</sequence>
<name>A0A2P8HDQ0_CHINA</name>
<dbReference type="PANTHER" id="PTHR43280:SF32">
    <property type="entry name" value="TRANSCRIPTIONAL REGULATORY PROTEIN"/>
    <property type="match status" value="1"/>
</dbReference>
<organism evidence="5 6">
    <name type="scientific">Chitinophaga niastensis</name>
    <dbReference type="NCBI Taxonomy" id="536980"/>
    <lineage>
        <taxon>Bacteria</taxon>
        <taxon>Pseudomonadati</taxon>
        <taxon>Bacteroidota</taxon>
        <taxon>Chitinophagia</taxon>
        <taxon>Chitinophagales</taxon>
        <taxon>Chitinophagaceae</taxon>
        <taxon>Chitinophaga</taxon>
    </lineage>
</organism>
<comment type="caution">
    <text evidence="5">The sequence shown here is derived from an EMBL/GenBank/DDBJ whole genome shotgun (WGS) entry which is preliminary data.</text>
</comment>
<keyword evidence="3" id="KW-0804">Transcription</keyword>
<dbReference type="PROSITE" id="PS01124">
    <property type="entry name" value="HTH_ARAC_FAMILY_2"/>
    <property type="match status" value="1"/>
</dbReference>
<dbReference type="SMART" id="SM00342">
    <property type="entry name" value="HTH_ARAC"/>
    <property type="match status" value="1"/>
</dbReference>